<proteinExistence type="predicted"/>
<evidence type="ECO:0000259" key="1">
    <source>
        <dbReference type="Pfam" id="PF13472"/>
    </source>
</evidence>
<dbReference type="RefSeq" id="XP_031550858.1">
    <property type="nucleotide sequence ID" value="XM_031694998.1"/>
</dbReference>
<dbReference type="InParanoid" id="A0A6P8H620"/>
<accession>A0A6P8H620</accession>
<dbReference type="PANTHER" id="PTHR14209:SF19">
    <property type="entry name" value="ISOAMYL ACETATE-HYDROLYZING ESTERASE 1 HOMOLOG"/>
    <property type="match status" value="1"/>
</dbReference>
<dbReference type="InterPro" id="IPR045136">
    <property type="entry name" value="Iah1-like"/>
</dbReference>
<sequence>MAVEMRFPKLVLFGDSITQSSFSNGGWGAVLADYFQRKCDVLNRGFSGYTSAYMNKLVLPSLLQHDLTPKESLAAVVILLGSNDACLEGKDERSLTIDEYVSNMNSIISKFVNHGLSVDRIVVMTPPPINEEMWAKECVIKGREMNLSSSRTRSFAKACADLCAKLGVEVIDLNGDMPKEENWSRYVSDGLHLSGEGNQFVAYKLIPVLEAKLGHLPQLFPEWKDIDPKQPEKHLGEDVSKNRTYAGNSRKIEFSHILALGRP</sequence>
<dbReference type="CDD" id="cd01838">
    <property type="entry name" value="Isoamyl_acetate_hydrolase_like"/>
    <property type="match status" value="1"/>
</dbReference>
<dbReference type="SUPFAM" id="SSF52266">
    <property type="entry name" value="SGNH hydrolase"/>
    <property type="match status" value="1"/>
</dbReference>
<protein>
    <submittedName>
        <fullName evidence="3">Isoamyl acetate-hydrolyzing esterase 1 homolog</fullName>
    </submittedName>
</protein>
<feature type="domain" description="SGNH hydrolase-type esterase" evidence="1">
    <location>
        <begin position="12"/>
        <end position="199"/>
    </location>
</feature>
<dbReference type="KEGG" id="aten:116288231"/>
<name>A0A6P8H620_ACTTE</name>
<reference evidence="3" key="1">
    <citation type="submission" date="2025-08" db="UniProtKB">
        <authorList>
            <consortium name="RefSeq"/>
        </authorList>
    </citation>
    <scope>IDENTIFICATION</scope>
    <source>
        <tissue evidence="3">Tentacle</tissue>
    </source>
</reference>
<dbReference type="AlphaFoldDB" id="A0A6P8H620"/>
<dbReference type="Pfam" id="PF13472">
    <property type="entry name" value="Lipase_GDSL_2"/>
    <property type="match status" value="1"/>
</dbReference>
<dbReference type="OrthoDB" id="671439at2759"/>
<dbReference type="GeneID" id="116288231"/>
<evidence type="ECO:0000313" key="3">
    <source>
        <dbReference type="RefSeq" id="XP_031550858.1"/>
    </source>
</evidence>
<dbReference type="PANTHER" id="PTHR14209">
    <property type="entry name" value="ISOAMYL ACETATE-HYDROLYZING ESTERASE 1"/>
    <property type="match status" value="1"/>
</dbReference>
<dbReference type="InterPro" id="IPR036514">
    <property type="entry name" value="SGNH_hydro_sf"/>
</dbReference>
<gene>
    <name evidence="3" type="primary">LOC116288231</name>
</gene>
<dbReference type="Proteomes" id="UP000515163">
    <property type="component" value="Unplaced"/>
</dbReference>
<organism evidence="2 3">
    <name type="scientific">Actinia tenebrosa</name>
    <name type="common">Australian red waratah sea anemone</name>
    <dbReference type="NCBI Taxonomy" id="6105"/>
    <lineage>
        <taxon>Eukaryota</taxon>
        <taxon>Metazoa</taxon>
        <taxon>Cnidaria</taxon>
        <taxon>Anthozoa</taxon>
        <taxon>Hexacorallia</taxon>
        <taxon>Actiniaria</taxon>
        <taxon>Actiniidae</taxon>
        <taxon>Actinia</taxon>
    </lineage>
</organism>
<dbReference type="Gene3D" id="3.40.50.1110">
    <property type="entry name" value="SGNH hydrolase"/>
    <property type="match status" value="1"/>
</dbReference>
<dbReference type="InterPro" id="IPR013830">
    <property type="entry name" value="SGNH_hydro"/>
</dbReference>
<dbReference type="FunCoup" id="A0A6P8H620">
    <property type="interactions" value="1193"/>
</dbReference>
<keyword evidence="2" id="KW-1185">Reference proteome</keyword>
<evidence type="ECO:0000313" key="2">
    <source>
        <dbReference type="Proteomes" id="UP000515163"/>
    </source>
</evidence>